<keyword evidence="6 13" id="KW-0479">Metal-binding</keyword>
<feature type="binding site" description="axial binding residue" evidence="13">
    <location>
        <position position="189"/>
    </location>
    <ligand>
        <name>heme</name>
        <dbReference type="ChEBI" id="CHEBI:30413"/>
    </ligand>
    <ligandPart>
        <name>Fe</name>
        <dbReference type="ChEBI" id="CHEBI:18248"/>
    </ligandPart>
</feature>
<evidence type="ECO:0000256" key="14">
    <source>
        <dbReference type="RuleBase" id="RU000461"/>
    </source>
</evidence>
<dbReference type="GO" id="GO:0005506">
    <property type="term" value="F:iron ion binding"/>
    <property type="evidence" value="ECO:0007669"/>
    <property type="project" value="InterPro"/>
</dbReference>
<evidence type="ECO:0000256" key="4">
    <source>
        <dbReference type="ARBA" id="ARBA00010617"/>
    </source>
</evidence>
<comment type="similarity">
    <text evidence="4 14">Belongs to the cytochrome P450 family.</text>
</comment>
<evidence type="ECO:0000256" key="10">
    <source>
        <dbReference type="ARBA" id="ARBA00023004"/>
    </source>
</evidence>
<dbReference type="EMBL" id="OB792745">
    <property type="protein sequence ID" value="CAD7424032.1"/>
    <property type="molecule type" value="Genomic_DNA"/>
</dbReference>
<keyword evidence="5 13" id="KW-0349">Heme</keyword>
<dbReference type="GO" id="GO:0005789">
    <property type="term" value="C:endoplasmic reticulum membrane"/>
    <property type="evidence" value="ECO:0007669"/>
    <property type="project" value="UniProtKB-SubCell"/>
</dbReference>
<keyword evidence="9 14" id="KW-0560">Oxidoreductase</keyword>
<dbReference type="PANTHER" id="PTHR24291">
    <property type="entry name" value="CYTOCHROME P450 FAMILY 4"/>
    <property type="match status" value="1"/>
</dbReference>
<dbReference type="AlphaFoldDB" id="A0A7R9HIX8"/>
<accession>A0A7R9HIX8</accession>
<evidence type="ECO:0000256" key="5">
    <source>
        <dbReference type="ARBA" id="ARBA00022617"/>
    </source>
</evidence>
<proteinExistence type="inferred from homology"/>
<evidence type="ECO:0000256" key="2">
    <source>
        <dbReference type="ARBA" id="ARBA00004174"/>
    </source>
</evidence>
<evidence type="ECO:0000256" key="9">
    <source>
        <dbReference type="ARBA" id="ARBA00023002"/>
    </source>
</evidence>
<dbReference type="InterPro" id="IPR036396">
    <property type="entry name" value="Cyt_P450_sf"/>
</dbReference>
<keyword evidence="8" id="KW-0492">Microsome</keyword>
<dbReference type="InterPro" id="IPR017972">
    <property type="entry name" value="Cyt_P450_CS"/>
</dbReference>
<keyword evidence="10 13" id="KW-0408">Iron</keyword>
<sequence length="247" mass="28481">MVKNERLEGKTDSEKVNFAFLDHLVESLFSENPMFTEEEIRGETISMLVEGYENISSGNSFALLLLAFHPDIQKRAFKELFDIFGSNKRRSATFQDLQEMTYLEQIIKETLRLYPSLPFIPRGVEEELKIGDYILPVGSTILINLLSTQRNPKYFSSPHKFDPDNFSPEKKRAQHPFAFIPFSYGPRMCVGLKYAMFQMKGMLSTILRHYQLLPVGKLEDLERLEFVLSLAPVLGVNLKLIPRSYDV</sequence>
<dbReference type="GO" id="GO:0004497">
    <property type="term" value="F:monooxygenase activity"/>
    <property type="evidence" value="ECO:0007669"/>
    <property type="project" value="UniProtKB-KW"/>
</dbReference>
<gene>
    <name evidence="15" type="ORF">TMSB3V08_LOCUS1000</name>
</gene>
<reference evidence="15" key="1">
    <citation type="submission" date="2020-11" db="EMBL/GenBank/DDBJ databases">
        <authorList>
            <person name="Tran Van P."/>
        </authorList>
    </citation>
    <scope>NUCLEOTIDE SEQUENCE</scope>
</reference>
<dbReference type="Pfam" id="PF00067">
    <property type="entry name" value="p450"/>
    <property type="match status" value="1"/>
</dbReference>
<keyword evidence="11 14" id="KW-0503">Monooxygenase</keyword>
<dbReference type="PANTHER" id="PTHR24291:SF189">
    <property type="entry name" value="CYTOCHROME P450 4C3-RELATED"/>
    <property type="match status" value="1"/>
</dbReference>
<evidence type="ECO:0008006" key="16">
    <source>
        <dbReference type="Google" id="ProtNLM"/>
    </source>
</evidence>
<protein>
    <recommendedName>
        <fullName evidence="16">Cytochrome P450</fullName>
    </recommendedName>
</protein>
<dbReference type="InterPro" id="IPR001128">
    <property type="entry name" value="Cyt_P450"/>
</dbReference>
<evidence type="ECO:0000256" key="1">
    <source>
        <dbReference type="ARBA" id="ARBA00001971"/>
    </source>
</evidence>
<evidence type="ECO:0000256" key="6">
    <source>
        <dbReference type="ARBA" id="ARBA00022723"/>
    </source>
</evidence>
<evidence type="ECO:0000256" key="7">
    <source>
        <dbReference type="ARBA" id="ARBA00022824"/>
    </source>
</evidence>
<dbReference type="SUPFAM" id="SSF48264">
    <property type="entry name" value="Cytochrome P450"/>
    <property type="match status" value="1"/>
</dbReference>
<dbReference type="InterPro" id="IPR002401">
    <property type="entry name" value="Cyt_P450_E_grp-I"/>
</dbReference>
<comment type="subcellular location">
    <subcellularLocation>
        <location evidence="3">Endoplasmic reticulum membrane</location>
        <topology evidence="3">Peripheral membrane protein</topology>
    </subcellularLocation>
    <subcellularLocation>
        <location evidence="2">Microsome membrane</location>
        <topology evidence="2">Peripheral membrane protein</topology>
    </subcellularLocation>
</comment>
<evidence type="ECO:0000256" key="12">
    <source>
        <dbReference type="ARBA" id="ARBA00023136"/>
    </source>
</evidence>
<organism evidence="15">
    <name type="scientific">Timema monikensis</name>
    <dbReference type="NCBI Taxonomy" id="170555"/>
    <lineage>
        <taxon>Eukaryota</taxon>
        <taxon>Metazoa</taxon>
        <taxon>Ecdysozoa</taxon>
        <taxon>Arthropoda</taxon>
        <taxon>Hexapoda</taxon>
        <taxon>Insecta</taxon>
        <taxon>Pterygota</taxon>
        <taxon>Neoptera</taxon>
        <taxon>Polyneoptera</taxon>
        <taxon>Phasmatodea</taxon>
        <taxon>Timematodea</taxon>
        <taxon>Timematoidea</taxon>
        <taxon>Timematidae</taxon>
        <taxon>Timema</taxon>
    </lineage>
</organism>
<keyword evidence="7" id="KW-0256">Endoplasmic reticulum</keyword>
<dbReference type="PROSITE" id="PS00086">
    <property type="entry name" value="CYTOCHROME_P450"/>
    <property type="match status" value="1"/>
</dbReference>
<dbReference type="GO" id="GO:0020037">
    <property type="term" value="F:heme binding"/>
    <property type="evidence" value="ECO:0007669"/>
    <property type="project" value="InterPro"/>
</dbReference>
<comment type="cofactor">
    <cofactor evidence="1 13">
        <name>heme</name>
        <dbReference type="ChEBI" id="CHEBI:30413"/>
    </cofactor>
</comment>
<evidence type="ECO:0000256" key="13">
    <source>
        <dbReference type="PIRSR" id="PIRSR602401-1"/>
    </source>
</evidence>
<evidence type="ECO:0000313" key="15">
    <source>
        <dbReference type="EMBL" id="CAD7424032.1"/>
    </source>
</evidence>
<evidence type="ECO:0000256" key="3">
    <source>
        <dbReference type="ARBA" id="ARBA00004406"/>
    </source>
</evidence>
<dbReference type="PRINTS" id="PR00385">
    <property type="entry name" value="P450"/>
</dbReference>
<evidence type="ECO:0000256" key="11">
    <source>
        <dbReference type="ARBA" id="ARBA00023033"/>
    </source>
</evidence>
<name>A0A7R9HIX8_9NEOP</name>
<dbReference type="InterPro" id="IPR050196">
    <property type="entry name" value="Cytochrome_P450_Monoox"/>
</dbReference>
<dbReference type="Gene3D" id="1.10.630.10">
    <property type="entry name" value="Cytochrome P450"/>
    <property type="match status" value="1"/>
</dbReference>
<dbReference type="GO" id="GO:0016705">
    <property type="term" value="F:oxidoreductase activity, acting on paired donors, with incorporation or reduction of molecular oxygen"/>
    <property type="evidence" value="ECO:0007669"/>
    <property type="project" value="InterPro"/>
</dbReference>
<keyword evidence="12" id="KW-0472">Membrane</keyword>
<evidence type="ECO:0000256" key="8">
    <source>
        <dbReference type="ARBA" id="ARBA00022848"/>
    </source>
</evidence>
<dbReference type="PRINTS" id="PR00463">
    <property type="entry name" value="EP450I"/>
</dbReference>